<dbReference type="STRING" id="45607.A0A2T0FGI2"/>
<dbReference type="InterPro" id="IPR050188">
    <property type="entry name" value="RluA_PseudoU_synthase"/>
</dbReference>
<dbReference type="PANTHER" id="PTHR21600:SF40">
    <property type="entry name" value="PSEUDOURIDYLATE SYNTHASE RPUSD2"/>
    <property type="match status" value="1"/>
</dbReference>
<organism evidence="2 3">
    <name type="scientific">Wickerhamiella sorbophila</name>
    <dbReference type="NCBI Taxonomy" id="45607"/>
    <lineage>
        <taxon>Eukaryota</taxon>
        <taxon>Fungi</taxon>
        <taxon>Dikarya</taxon>
        <taxon>Ascomycota</taxon>
        <taxon>Saccharomycotina</taxon>
        <taxon>Dipodascomycetes</taxon>
        <taxon>Dipodascales</taxon>
        <taxon>Trichomonascaceae</taxon>
        <taxon>Wickerhamiella</taxon>
    </lineage>
</organism>
<feature type="domain" description="Pseudouridine synthase RsuA/RluA-like" evidence="1">
    <location>
        <begin position="69"/>
        <end position="210"/>
    </location>
</feature>
<keyword evidence="3" id="KW-1185">Reference proteome</keyword>
<reference evidence="2 3" key="1">
    <citation type="submission" date="2017-04" db="EMBL/GenBank/DDBJ databases">
        <title>Genome sequencing of [Candida] sorbophila.</title>
        <authorList>
            <person name="Ahn J.O."/>
        </authorList>
    </citation>
    <scope>NUCLEOTIDE SEQUENCE [LARGE SCALE GENOMIC DNA]</scope>
    <source>
        <strain evidence="2 3">DS02</strain>
    </source>
</reference>
<name>A0A2T0FGI2_9ASCO</name>
<dbReference type="Proteomes" id="UP000238350">
    <property type="component" value="Unassembled WGS sequence"/>
</dbReference>
<dbReference type="EMBL" id="NDIQ01000001">
    <property type="protein sequence ID" value="PRT54112.1"/>
    <property type="molecule type" value="Genomic_DNA"/>
</dbReference>
<dbReference type="GO" id="GO:0009982">
    <property type="term" value="F:pseudouridine synthase activity"/>
    <property type="evidence" value="ECO:0007669"/>
    <property type="project" value="InterPro"/>
</dbReference>
<dbReference type="OrthoDB" id="424794at2759"/>
<protein>
    <submittedName>
        <fullName evidence="2">tRNA pseudouridine(32) synthase, mitochondrial</fullName>
    </submittedName>
</protein>
<dbReference type="GO" id="GO:0000455">
    <property type="term" value="P:enzyme-directed rRNA pseudouridine synthesis"/>
    <property type="evidence" value="ECO:0007669"/>
    <property type="project" value="TreeGrafter"/>
</dbReference>
<proteinExistence type="predicted"/>
<evidence type="ECO:0000259" key="1">
    <source>
        <dbReference type="Pfam" id="PF00849"/>
    </source>
</evidence>
<dbReference type="GO" id="GO:0003723">
    <property type="term" value="F:RNA binding"/>
    <property type="evidence" value="ECO:0007669"/>
    <property type="project" value="InterPro"/>
</dbReference>
<dbReference type="InterPro" id="IPR006145">
    <property type="entry name" value="PsdUridine_synth_RsuA/RluA"/>
</dbReference>
<evidence type="ECO:0000313" key="3">
    <source>
        <dbReference type="Proteomes" id="UP000238350"/>
    </source>
</evidence>
<dbReference type="PANTHER" id="PTHR21600">
    <property type="entry name" value="MITOCHONDRIAL RNA PSEUDOURIDINE SYNTHASE"/>
    <property type="match status" value="1"/>
</dbReference>
<evidence type="ECO:0000313" key="2">
    <source>
        <dbReference type="EMBL" id="PRT54112.1"/>
    </source>
</evidence>
<comment type="caution">
    <text evidence="2">The sequence shown here is derived from an EMBL/GenBank/DDBJ whole genome shotgun (WGS) entry which is preliminary data.</text>
</comment>
<dbReference type="GeneID" id="36515481"/>
<dbReference type="InterPro" id="IPR020103">
    <property type="entry name" value="PsdUridine_synth_cat_dom_sf"/>
</dbReference>
<dbReference type="Pfam" id="PF00849">
    <property type="entry name" value="PseudoU_synth_2"/>
    <property type="match status" value="1"/>
</dbReference>
<dbReference type="Gene3D" id="3.30.2350.10">
    <property type="entry name" value="Pseudouridine synthase"/>
    <property type="match status" value="1"/>
</dbReference>
<gene>
    <name evidence="2" type="ORF">B9G98_01732</name>
</gene>
<dbReference type="SUPFAM" id="SSF55120">
    <property type="entry name" value="Pseudouridine synthase"/>
    <property type="match status" value="1"/>
</dbReference>
<accession>A0A2T0FGI2</accession>
<sequence length="303" mass="34522">MPYYRTVTANAKGRWIGKPLEYVAKEVGALKISGPHDIVRNHDIINYEIHVHEAYVPDQPLQVLYSDDQLVVVDKPSGMPTHPTVNYFTKTATELLRPEYGPVVPCYRLDRLTTGVLVLFRTGEIAADLLKTPRRKTYLARVYGDFSGGECDAPIVTFNAKRGFQAFLQALKSAKPAHTRFQALYKDSSYTIVKCELETGRTHQIRKHLSLLGHPIVNDDLYKDGLFKELMADPVQSNFDRVVQASELRRREKDTGETCPECGATIYKDVDEAIDLHCYEYQIQQHTFKCLPYWIPKSLEAIL</sequence>
<dbReference type="RefSeq" id="XP_024664058.1">
    <property type="nucleotide sequence ID" value="XM_024808290.1"/>
</dbReference>
<dbReference type="AlphaFoldDB" id="A0A2T0FGI2"/>